<evidence type="ECO:0000256" key="2">
    <source>
        <dbReference type="ARBA" id="ARBA00022490"/>
    </source>
</evidence>
<keyword evidence="5 6" id="KW-0833">Ubl conjugation pathway</keyword>
<evidence type="ECO:0000313" key="10">
    <source>
        <dbReference type="Proteomes" id="UP000001811"/>
    </source>
</evidence>
<dbReference type="InterPro" id="IPR051709">
    <property type="entry name" value="Ub-ligase/GTPase-reg"/>
</dbReference>
<proteinExistence type="predicted"/>
<dbReference type="Gene3D" id="3.30.2160.10">
    <property type="entry name" value="Hect, E3 ligase catalytic domain"/>
    <property type="match status" value="1"/>
</dbReference>
<evidence type="ECO:0000256" key="5">
    <source>
        <dbReference type="ARBA" id="ARBA00022786"/>
    </source>
</evidence>
<keyword evidence="3" id="KW-0808">Transferase</keyword>
<dbReference type="Ensembl" id="ENSOCUT00000033514.2">
    <property type="protein sequence ID" value="ENSOCUP00000026560.2"/>
    <property type="gene ID" value="ENSOCUG00000029688.2"/>
</dbReference>
<sequence>MYWCWGADAGKPRHQRVAGGAELRQAASGERHSLLLLTDGTIQSCGDNGRGQLGRKSRCPAERPEQIQTLETLQVEFVSCGKGALPGCLPTRGQLGTGDFKETTFIPSKIKALTDIKIIQVACGHYHSLALSADSQVFSWGKNSQGQLGLGKEFPSQASPQRVRSLQGIPVAQVAAGGAHSFVLSLSGTSFGWGNNSAGQLALSGDNVPVQSPKPRSIGALEKLGVIYISCGSEHTAVLTQDGKVFTFGDNSFGQLGHSSTAEKRGPQLVEGIDGLVSQIDCGSYHTLAFVYTTGQVVCFGCGARDRSNPTPPEDLPEDVGVSCLISADDLVDVQVKHIFAGTYANFVTTSQDAGSTRVPRKTLPEISQINQSLMEKWIAVKRRSSEQEVAKREIRMIFSSPACLTASFLKKRGTGEGISMDVDLQKARDTFKKLTEENWISSLIQTSLEDNLLKALPCHSPHQEALLIFLLLPECPMMCDSENSNKLVAPFAEAVCNMSSKSLQILKRCWASLQESSLNTLIQMLKTAVVSLAYGPRTYQNDNNLKVLLGMMKKVHKVNKTICRLPENTFNIDELDNLNFYTETKRRLFRKQNMKTAENSSLVVFSDFPFIFNLQSKIKLLQADLKMIEMTEIFLKHQLLQRNPEPPIFQLRVRRSHLVEDALRQLNTAESSDFCKELVVGFVKEIRPESGGVRSEFFHCIFEEMTKPEYGMFMYPENGSFMWFPVTPQCDKNNYLLFGILCGLSLLHCNVANLPFPLALYKKLLDQKPSLEDLKELSPLLGKNLQEILNGEADDFEDLSMYFSIHWDQNNVALIPNGISIPVDQSNKKDYVSQCVDYIFNVSVKAVYEKFQRGFYKVCDKDIIEYFHPEELMTAVVGNSDYDWEQFEKNSKYLEGYHESDRTIVLFWKAFHKLTLDEKKKFLFFLTGCDKFHARGLQQIGILFRCPKTMSEKDSPRSLTCHCILDLPKYSTMKRMEEALQVAIRNNRGFTSPEITL</sequence>
<dbReference type="PROSITE" id="PS00626">
    <property type="entry name" value="RCC1_2"/>
    <property type="match status" value="3"/>
</dbReference>
<evidence type="ECO:0000259" key="8">
    <source>
        <dbReference type="PROSITE" id="PS50237"/>
    </source>
</evidence>
<feature type="repeat" description="RCC1" evidence="7">
    <location>
        <begin position="135"/>
        <end position="187"/>
    </location>
</feature>
<feature type="repeat" description="RCC1" evidence="7">
    <location>
        <begin position="243"/>
        <end position="293"/>
    </location>
</feature>
<dbReference type="SUPFAM" id="SSF50985">
    <property type="entry name" value="RCC1/BLIP-II"/>
    <property type="match status" value="1"/>
</dbReference>
<dbReference type="Pfam" id="PF25390">
    <property type="entry name" value="WD40_RLD"/>
    <property type="match status" value="1"/>
</dbReference>
<dbReference type="PANTHER" id="PTHR45622">
    <property type="entry name" value="UBIQUITIN-PROTEIN LIGASE E3A-RELATED"/>
    <property type="match status" value="1"/>
</dbReference>
<reference evidence="9" key="2">
    <citation type="submission" date="2025-08" db="UniProtKB">
        <authorList>
            <consortium name="Ensembl"/>
        </authorList>
    </citation>
    <scope>IDENTIFICATION</scope>
    <source>
        <strain evidence="9">Thorbecke</strain>
    </source>
</reference>
<evidence type="ECO:0000313" key="9">
    <source>
        <dbReference type="Ensembl" id="ENSOCUP00000026560.2"/>
    </source>
</evidence>
<gene>
    <name evidence="9" type="primary">HERC6</name>
</gene>
<dbReference type="InterPro" id="IPR035983">
    <property type="entry name" value="Hect_E3_ubiquitin_ligase"/>
</dbReference>
<evidence type="ECO:0000256" key="7">
    <source>
        <dbReference type="PROSITE-ProRule" id="PRU00235"/>
    </source>
</evidence>
<dbReference type="PROSITE" id="PS50012">
    <property type="entry name" value="RCC1_3"/>
    <property type="match status" value="4"/>
</dbReference>
<keyword evidence="10" id="KW-1185">Reference proteome</keyword>
<dbReference type="FunFam" id="2.130.10.30:FF:000049">
    <property type="entry name" value="HECT and RLD domain containing E3 ubiquitin protein ligase family member 6"/>
    <property type="match status" value="1"/>
</dbReference>
<comment type="subcellular location">
    <subcellularLocation>
        <location evidence="1">Cytoplasm</location>
        <location evidence="1">Cytosol</location>
    </subcellularLocation>
</comment>
<dbReference type="Pfam" id="PF00632">
    <property type="entry name" value="HECT"/>
    <property type="match status" value="1"/>
</dbReference>
<dbReference type="GO" id="GO:0005829">
    <property type="term" value="C:cytosol"/>
    <property type="evidence" value="ECO:0007669"/>
    <property type="project" value="UniProtKB-SubCell"/>
</dbReference>
<dbReference type="GeneTree" id="ENSGT00940000162279"/>
<dbReference type="Gene3D" id="3.30.2410.10">
    <property type="entry name" value="Hect, E3 ligase catalytic domain"/>
    <property type="match status" value="1"/>
</dbReference>
<dbReference type="SUPFAM" id="SSF56204">
    <property type="entry name" value="Hect, E3 ligase catalytic domain"/>
    <property type="match status" value="1"/>
</dbReference>
<dbReference type="Proteomes" id="UP000001811">
    <property type="component" value="Chromosome 15"/>
</dbReference>
<feature type="domain" description="HECT" evidence="8">
    <location>
        <begin position="671"/>
        <end position="994"/>
    </location>
</feature>
<dbReference type="GO" id="GO:0016567">
    <property type="term" value="P:protein ubiquitination"/>
    <property type="evidence" value="ECO:0007669"/>
    <property type="project" value="TreeGrafter"/>
</dbReference>
<dbReference type="PRINTS" id="PR00633">
    <property type="entry name" value="RCCNDNSATION"/>
</dbReference>
<dbReference type="FunFam" id="3.30.2410.10:FF:000003">
    <property type="entry name" value="probable E3 ubiquitin-protein ligase HERC4 isoform X1"/>
    <property type="match status" value="1"/>
</dbReference>
<keyword evidence="4" id="KW-0677">Repeat</keyword>
<dbReference type="InParanoid" id="U3KMV1"/>
<dbReference type="GO" id="GO:0005654">
    <property type="term" value="C:nucleoplasm"/>
    <property type="evidence" value="ECO:0007669"/>
    <property type="project" value="Ensembl"/>
</dbReference>
<organism evidence="9 10">
    <name type="scientific">Oryctolagus cuniculus</name>
    <name type="common">Rabbit</name>
    <dbReference type="NCBI Taxonomy" id="9986"/>
    <lineage>
        <taxon>Eukaryota</taxon>
        <taxon>Metazoa</taxon>
        <taxon>Chordata</taxon>
        <taxon>Craniata</taxon>
        <taxon>Vertebrata</taxon>
        <taxon>Euteleostomi</taxon>
        <taxon>Mammalia</taxon>
        <taxon>Eutheria</taxon>
        <taxon>Euarchontoglires</taxon>
        <taxon>Glires</taxon>
        <taxon>Lagomorpha</taxon>
        <taxon>Leporidae</taxon>
        <taxon>Oryctolagus</taxon>
    </lineage>
</organism>
<accession>U3KMV1</accession>
<dbReference type="HOGENOM" id="CLU_002173_5_5_1"/>
<dbReference type="ExpressionAtlas" id="U3KMV1">
    <property type="expression patterns" value="baseline"/>
</dbReference>
<dbReference type="EMBL" id="AAGW02022573">
    <property type="status" value="NOT_ANNOTATED_CDS"/>
    <property type="molecule type" value="Genomic_DNA"/>
</dbReference>
<evidence type="ECO:0000256" key="1">
    <source>
        <dbReference type="ARBA" id="ARBA00004514"/>
    </source>
</evidence>
<dbReference type="InterPro" id="IPR000569">
    <property type="entry name" value="HECT_dom"/>
</dbReference>
<feature type="repeat" description="RCC1" evidence="7">
    <location>
        <begin position="81"/>
        <end position="134"/>
    </location>
</feature>
<dbReference type="PANTHER" id="PTHR45622:SF11">
    <property type="entry name" value="E3 UBIQUITIN-PROTEIN LIGASE HERC6-RELATED"/>
    <property type="match status" value="1"/>
</dbReference>
<protein>
    <submittedName>
        <fullName evidence="9">HECT and RLD domain containing E3 ubiquitin protein ligase family member 6</fullName>
    </submittedName>
</protein>
<dbReference type="CDD" id="cd00078">
    <property type="entry name" value="HECTc"/>
    <property type="match status" value="1"/>
</dbReference>
<dbReference type="STRING" id="9986.ENSOCUP00000026560"/>
<reference evidence="9 10" key="1">
    <citation type="journal article" date="2011" name="Nature">
        <title>A high-resolution map of human evolutionary constraint using 29 mammals.</title>
        <authorList>
            <person name="Lindblad-Toh K."/>
            <person name="Garber M."/>
            <person name="Zuk O."/>
            <person name="Lin M.F."/>
            <person name="Parker B.J."/>
            <person name="Washietl S."/>
            <person name="Kheradpour P."/>
            <person name="Ernst J."/>
            <person name="Jordan G."/>
            <person name="Mauceli E."/>
            <person name="Ward L.D."/>
            <person name="Lowe C.B."/>
            <person name="Holloway A.K."/>
            <person name="Clamp M."/>
            <person name="Gnerre S."/>
            <person name="Alfoldi J."/>
            <person name="Beal K."/>
            <person name="Chang J."/>
            <person name="Clawson H."/>
            <person name="Cuff J."/>
            <person name="Di Palma F."/>
            <person name="Fitzgerald S."/>
            <person name="Flicek P."/>
            <person name="Guttman M."/>
            <person name="Hubisz M.J."/>
            <person name="Jaffe D.B."/>
            <person name="Jungreis I."/>
            <person name="Kent W.J."/>
            <person name="Kostka D."/>
            <person name="Lara M."/>
            <person name="Martins A.L."/>
            <person name="Massingham T."/>
            <person name="Moltke I."/>
            <person name="Raney B.J."/>
            <person name="Rasmussen M.D."/>
            <person name="Robinson J."/>
            <person name="Stark A."/>
            <person name="Vilella A.J."/>
            <person name="Wen J."/>
            <person name="Xie X."/>
            <person name="Zody M.C."/>
            <person name="Baldwin J."/>
            <person name="Bloom T."/>
            <person name="Chin C.W."/>
            <person name="Heiman D."/>
            <person name="Nicol R."/>
            <person name="Nusbaum C."/>
            <person name="Young S."/>
            <person name="Wilkinson J."/>
            <person name="Worley K.C."/>
            <person name="Kovar C.L."/>
            <person name="Muzny D.M."/>
            <person name="Gibbs R.A."/>
            <person name="Cree A."/>
            <person name="Dihn H.H."/>
            <person name="Fowler G."/>
            <person name="Jhangiani S."/>
            <person name="Joshi V."/>
            <person name="Lee S."/>
            <person name="Lewis L.R."/>
            <person name="Nazareth L.V."/>
            <person name="Okwuonu G."/>
            <person name="Santibanez J."/>
            <person name="Warren W.C."/>
            <person name="Mardis E.R."/>
            <person name="Weinstock G.M."/>
            <person name="Wilson R.K."/>
            <person name="Delehaunty K."/>
            <person name="Dooling D."/>
            <person name="Fronik C."/>
            <person name="Fulton L."/>
            <person name="Fulton B."/>
            <person name="Graves T."/>
            <person name="Minx P."/>
            <person name="Sodergren E."/>
            <person name="Birney E."/>
            <person name="Margulies E.H."/>
            <person name="Herrero J."/>
            <person name="Green E.D."/>
            <person name="Haussler D."/>
            <person name="Siepel A."/>
            <person name="Goldman N."/>
            <person name="Pollard K.S."/>
            <person name="Pedersen J.S."/>
            <person name="Lander E.S."/>
            <person name="Kellis M."/>
        </authorList>
    </citation>
    <scope>NUCLEOTIDE SEQUENCE [LARGE SCALE GENOMIC DNA]</scope>
    <source>
        <strain evidence="9 10">Thorbecke inbred</strain>
    </source>
</reference>
<dbReference type="InterPro" id="IPR000408">
    <property type="entry name" value="Reg_chr_condens"/>
</dbReference>
<name>U3KMV1_RABIT</name>
<dbReference type="Bgee" id="ENSOCUG00000029688">
    <property type="expression patterns" value="Expressed in blood and 18 other cell types or tissues"/>
</dbReference>
<dbReference type="GO" id="GO:0061630">
    <property type="term" value="F:ubiquitin protein ligase activity"/>
    <property type="evidence" value="ECO:0007669"/>
    <property type="project" value="TreeGrafter"/>
</dbReference>
<dbReference type="FunCoup" id="U3KMV1">
    <property type="interactions" value="162"/>
</dbReference>
<dbReference type="eggNOG" id="KOG0941">
    <property type="taxonomic scope" value="Eukaryota"/>
</dbReference>
<dbReference type="EMBL" id="AAGW02022574">
    <property type="status" value="NOT_ANNOTATED_CDS"/>
    <property type="molecule type" value="Genomic_DNA"/>
</dbReference>
<dbReference type="EMBL" id="AAGW02022575">
    <property type="status" value="NOT_ANNOTATED_CDS"/>
    <property type="molecule type" value="Genomic_DNA"/>
</dbReference>
<dbReference type="InterPro" id="IPR009091">
    <property type="entry name" value="RCC1/BLIP-II"/>
</dbReference>
<dbReference type="Gene3D" id="2.130.10.30">
    <property type="entry name" value="Regulator of chromosome condensation 1/beta-lactamase-inhibitor protein II"/>
    <property type="match status" value="2"/>
</dbReference>
<feature type="active site" description="Glycyl thioester intermediate" evidence="6">
    <location>
        <position position="962"/>
    </location>
</feature>
<dbReference type="PaxDb" id="9986-ENSOCUP00000026560"/>
<dbReference type="InterPro" id="IPR058923">
    <property type="entry name" value="RCC1-like_dom"/>
</dbReference>
<evidence type="ECO:0000256" key="4">
    <source>
        <dbReference type="ARBA" id="ARBA00022737"/>
    </source>
</evidence>
<reference evidence="9" key="3">
    <citation type="submission" date="2025-09" db="UniProtKB">
        <authorList>
            <consortium name="Ensembl"/>
        </authorList>
    </citation>
    <scope>IDENTIFICATION</scope>
    <source>
        <strain evidence="9">Thorbecke</strain>
    </source>
</reference>
<feature type="repeat" description="RCC1" evidence="7">
    <location>
        <begin position="188"/>
        <end position="242"/>
    </location>
</feature>
<dbReference type="PROSITE" id="PS50237">
    <property type="entry name" value="HECT"/>
    <property type="match status" value="1"/>
</dbReference>
<dbReference type="GO" id="GO:0006511">
    <property type="term" value="P:ubiquitin-dependent protein catabolic process"/>
    <property type="evidence" value="ECO:0007669"/>
    <property type="project" value="TreeGrafter"/>
</dbReference>
<dbReference type="AlphaFoldDB" id="U3KMV1"/>
<evidence type="ECO:0000256" key="3">
    <source>
        <dbReference type="ARBA" id="ARBA00022679"/>
    </source>
</evidence>
<keyword evidence="2" id="KW-0963">Cytoplasm</keyword>
<dbReference type="SMART" id="SM00119">
    <property type="entry name" value="HECTc"/>
    <property type="match status" value="1"/>
</dbReference>
<evidence type="ECO:0000256" key="6">
    <source>
        <dbReference type="PROSITE-ProRule" id="PRU00104"/>
    </source>
</evidence>
<dbReference type="Gene3D" id="3.90.1750.10">
    <property type="entry name" value="Hect, E3 ligase catalytic domains"/>
    <property type="match status" value="1"/>
</dbReference>
<dbReference type="SMR" id="U3KMV1"/>